<dbReference type="Proteomes" id="UP000485880">
    <property type="component" value="Unassembled WGS sequence"/>
</dbReference>
<dbReference type="AlphaFoldDB" id="A0A8B6MAT9"/>
<gene>
    <name evidence="10" type="ORF">MPC4_320026</name>
</gene>
<proteinExistence type="inferred from homology"/>
<feature type="region of interest" description="Disordered" evidence="8">
    <location>
        <begin position="144"/>
        <end position="164"/>
    </location>
</feature>
<accession>A0A8B6MAT9</accession>
<organism evidence="10 11">
    <name type="scientific">Methylocella tundrae</name>
    <dbReference type="NCBI Taxonomy" id="227605"/>
    <lineage>
        <taxon>Bacteria</taxon>
        <taxon>Pseudomonadati</taxon>
        <taxon>Pseudomonadota</taxon>
        <taxon>Alphaproteobacteria</taxon>
        <taxon>Hyphomicrobiales</taxon>
        <taxon>Beijerinckiaceae</taxon>
        <taxon>Methylocella</taxon>
    </lineage>
</organism>
<comment type="caution">
    <text evidence="10">The sequence shown here is derived from an EMBL/GenBank/DDBJ whole genome shotgun (WGS) entry which is preliminary data.</text>
</comment>
<dbReference type="EMBL" id="CABFMQ020000090">
    <property type="protein sequence ID" value="VTZ51194.1"/>
    <property type="molecule type" value="Genomic_DNA"/>
</dbReference>
<evidence type="ECO:0000256" key="8">
    <source>
        <dbReference type="SAM" id="MobiDB-lite"/>
    </source>
</evidence>
<dbReference type="InterPro" id="IPR036162">
    <property type="entry name" value="Resolvase-like_N_sf"/>
</dbReference>
<comment type="similarity">
    <text evidence="1">Belongs to the site-specific recombinase resolvase family.</text>
</comment>
<sequence>MRRSATRNASPAPRSRLIGYARVSTEDQATDAQTDELKLAGCDAIYRETGSGASRTRPELARLMRDIKGDDVLVVVRLDRLARSVSHLLDTIERLEDRGAHFRSLRDPIDTSTPQGMFSLQVLGAVAQLERALISERTKAGIKAAQARGKRSGNPGLRERRPEALRKVSKARAKTYVDALLASVDVWLPTVRRMRPGPTKMTAEAAQNAPGRPRTAGSPRSRARPANGRGAPSGIADKARLRQGLKLGQHAPRLCRRLATYAAWCRRQTLRALLPDPQLGGLYIAAQASGVAAVDRKPRSIATIERRLSALAWNFAQGGETFARADRHVATVLAGIRRTHGRPPAQKEAGCPRISTP</sequence>
<evidence type="ECO:0000313" key="10">
    <source>
        <dbReference type="EMBL" id="VTZ51194.1"/>
    </source>
</evidence>
<evidence type="ECO:0000259" key="9">
    <source>
        <dbReference type="PROSITE" id="PS51736"/>
    </source>
</evidence>
<evidence type="ECO:0000256" key="2">
    <source>
        <dbReference type="ARBA" id="ARBA00022908"/>
    </source>
</evidence>
<keyword evidence="5" id="KW-0233">DNA recombination</keyword>
<reference evidence="10 11" key="1">
    <citation type="submission" date="2019-05" db="EMBL/GenBank/DDBJ databases">
        <authorList>
            <person name="Farhan Ul Haque M."/>
        </authorList>
    </citation>
    <scope>NUCLEOTIDE SEQUENCE [LARGE SCALE GENOMIC DNA]</scope>
    <source>
        <strain evidence="10">2</strain>
    </source>
</reference>
<evidence type="ECO:0000256" key="1">
    <source>
        <dbReference type="ARBA" id="ARBA00009913"/>
    </source>
</evidence>
<evidence type="ECO:0000256" key="4">
    <source>
        <dbReference type="ARBA" id="ARBA00023125"/>
    </source>
</evidence>
<feature type="active site" description="O-(5'-phospho-DNA)-serine intermediate" evidence="6 7">
    <location>
        <position position="24"/>
    </location>
</feature>
<dbReference type="GO" id="GO:0003677">
    <property type="term" value="F:DNA binding"/>
    <property type="evidence" value="ECO:0007669"/>
    <property type="project" value="UniProtKB-KW"/>
</dbReference>
<feature type="region of interest" description="Disordered" evidence="8">
    <location>
        <begin position="1"/>
        <end position="32"/>
    </location>
</feature>
<evidence type="ECO:0000256" key="6">
    <source>
        <dbReference type="PIRSR" id="PIRSR606118-50"/>
    </source>
</evidence>
<dbReference type="Pfam" id="PF00239">
    <property type="entry name" value="Resolvase"/>
    <property type="match status" value="1"/>
</dbReference>
<dbReference type="PROSITE" id="PS51736">
    <property type="entry name" value="RECOMBINASES_3"/>
    <property type="match status" value="1"/>
</dbReference>
<dbReference type="SUPFAM" id="SSF53041">
    <property type="entry name" value="Resolvase-like"/>
    <property type="match status" value="1"/>
</dbReference>
<keyword evidence="11" id="KW-1185">Reference proteome</keyword>
<dbReference type="InterPro" id="IPR006119">
    <property type="entry name" value="Resolv_N"/>
</dbReference>
<evidence type="ECO:0000256" key="3">
    <source>
        <dbReference type="ARBA" id="ARBA00023100"/>
    </source>
</evidence>
<feature type="region of interest" description="Disordered" evidence="8">
    <location>
        <begin position="338"/>
        <end position="357"/>
    </location>
</feature>
<dbReference type="Gene3D" id="3.40.50.1390">
    <property type="entry name" value="Resolvase, N-terminal catalytic domain"/>
    <property type="match status" value="1"/>
</dbReference>
<feature type="region of interest" description="Disordered" evidence="8">
    <location>
        <begin position="195"/>
        <end position="237"/>
    </location>
</feature>
<dbReference type="InterPro" id="IPR010998">
    <property type="entry name" value="Integrase_recombinase_N"/>
</dbReference>
<dbReference type="CDD" id="cd03768">
    <property type="entry name" value="SR_ResInv"/>
    <property type="match status" value="1"/>
</dbReference>
<dbReference type="RefSeq" id="WP_174513082.1">
    <property type="nucleotide sequence ID" value="NZ_CABFMQ020000090.1"/>
</dbReference>
<dbReference type="Gene3D" id="1.10.150.130">
    <property type="match status" value="1"/>
</dbReference>
<dbReference type="SMART" id="SM00857">
    <property type="entry name" value="Resolvase"/>
    <property type="match status" value="1"/>
</dbReference>
<protein>
    <recommendedName>
        <fullName evidence="9">Resolvase/invertase-type recombinase catalytic domain-containing protein</fullName>
    </recommendedName>
</protein>
<evidence type="ECO:0000313" key="11">
    <source>
        <dbReference type="Proteomes" id="UP000485880"/>
    </source>
</evidence>
<keyword evidence="3" id="KW-0230">DNA invertase</keyword>
<feature type="domain" description="Resolvase/invertase-type recombinase catalytic" evidence="9">
    <location>
        <begin position="16"/>
        <end position="149"/>
    </location>
</feature>
<dbReference type="FunFam" id="3.40.50.1390:FF:000001">
    <property type="entry name" value="DNA recombinase"/>
    <property type="match status" value="1"/>
</dbReference>
<evidence type="ECO:0000256" key="7">
    <source>
        <dbReference type="PROSITE-ProRule" id="PRU10137"/>
    </source>
</evidence>
<dbReference type="SUPFAM" id="SSF47823">
    <property type="entry name" value="lambda integrase-like, N-terminal domain"/>
    <property type="match status" value="1"/>
</dbReference>
<dbReference type="PROSITE" id="PS00397">
    <property type="entry name" value="RECOMBINASES_1"/>
    <property type="match status" value="1"/>
</dbReference>
<keyword evidence="2" id="KW-0229">DNA integration</keyword>
<dbReference type="GO" id="GO:0015074">
    <property type="term" value="P:DNA integration"/>
    <property type="evidence" value="ECO:0007669"/>
    <property type="project" value="UniProtKB-KW"/>
</dbReference>
<dbReference type="GO" id="GO:0000150">
    <property type="term" value="F:DNA strand exchange activity"/>
    <property type="evidence" value="ECO:0007669"/>
    <property type="project" value="UniProtKB-KW"/>
</dbReference>
<name>A0A8B6MAT9_METTU</name>
<keyword evidence="4" id="KW-0238">DNA-binding</keyword>
<evidence type="ECO:0000256" key="5">
    <source>
        <dbReference type="ARBA" id="ARBA00023172"/>
    </source>
</evidence>
<dbReference type="InterPro" id="IPR050639">
    <property type="entry name" value="SSR_resolvase"/>
</dbReference>
<dbReference type="InterPro" id="IPR006118">
    <property type="entry name" value="Recombinase_CS"/>
</dbReference>
<dbReference type="PANTHER" id="PTHR30461:SF2">
    <property type="entry name" value="SERINE RECOMBINASE PINE-RELATED"/>
    <property type="match status" value="1"/>
</dbReference>
<dbReference type="PANTHER" id="PTHR30461">
    <property type="entry name" value="DNA-INVERTASE FROM LAMBDOID PROPHAGE"/>
    <property type="match status" value="1"/>
</dbReference>